<dbReference type="EMBL" id="JACBNQ010000005">
    <property type="protein sequence ID" value="NYB73964.1"/>
    <property type="molecule type" value="Genomic_DNA"/>
</dbReference>
<keyword evidence="2" id="KW-0472">Membrane</keyword>
<protein>
    <submittedName>
        <fullName evidence="3">Septum formation initiator family protein</fullName>
    </submittedName>
</protein>
<dbReference type="AlphaFoldDB" id="A0A974BIQ2"/>
<accession>A0A974BIQ2</accession>
<reference evidence="3" key="1">
    <citation type="submission" date="2020-07" db="EMBL/GenBank/DDBJ databases">
        <title>Genomic analysis of a strain of Sedimentibacter Hydroxybenzoicus DSM7310.</title>
        <authorList>
            <person name="Ma S."/>
        </authorList>
    </citation>
    <scope>NUCLEOTIDE SEQUENCE</scope>
    <source>
        <strain evidence="3">DSM 7310</strain>
    </source>
</reference>
<sequence>MHDEQKIIALKRRINNEDFRQQEKAIKEQNRQKRFEAPIKKRRRFNIINFLFSVFVIYFAYTAVNQYQMLNDLDNQIGEKLFEKAKVEKKVQELKSDVEKMNNEEELLELVEKIARNQYKMVKPNEIIYIDKNKNDNKLIQGIGFQGDLEN</sequence>
<feature type="coiled-coil region" evidence="1">
    <location>
        <begin position="84"/>
        <end position="111"/>
    </location>
</feature>
<comment type="caution">
    <text evidence="3">The sequence shown here is derived from an EMBL/GenBank/DDBJ whole genome shotgun (WGS) entry which is preliminary data.</text>
</comment>
<evidence type="ECO:0000313" key="4">
    <source>
        <dbReference type="Proteomes" id="UP000611629"/>
    </source>
</evidence>
<gene>
    <name evidence="3" type="ORF">HZF24_07395</name>
</gene>
<dbReference type="Pfam" id="PF04977">
    <property type="entry name" value="DivIC"/>
    <property type="match status" value="1"/>
</dbReference>
<dbReference type="Proteomes" id="UP000611629">
    <property type="component" value="Unassembled WGS sequence"/>
</dbReference>
<evidence type="ECO:0000256" key="2">
    <source>
        <dbReference type="SAM" id="Phobius"/>
    </source>
</evidence>
<evidence type="ECO:0000256" key="1">
    <source>
        <dbReference type="SAM" id="Coils"/>
    </source>
</evidence>
<evidence type="ECO:0000313" key="3">
    <source>
        <dbReference type="EMBL" id="NYB73964.1"/>
    </source>
</evidence>
<keyword evidence="2" id="KW-1133">Transmembrane helix</keyword>
<dbReference type="InterPro" id="IPR007060">
    <property type="entry name" value="FtsL/DivIC"/>
</dbReference>
<keyword evidence="4" id="KW-1185">Reference proteome</keyword>
<keyword evidence="2" id="KW-0812">Transmembrane</keyword>
<dbReference type="RefSeq" id="WP_179237653.1">
    <property type="nucleotide sequence ID" value="NZ_JACBNQ010000005.1"/>
</dbReference>
<keyword evidence="1" id="KW-0175">Coiled coil</keyword>
<organism evidence="3 4">
    <name type="scientific">Sedimentibacter hydroxybenzoicus DSM 7310</name>
    <dbReference type="NCBI Taxonomy" id="1123245"/>
    <lineage>
        <taxon>Bacteria</taxon>
        <taxon>Bacillati</taxon>
        <taxon>Bacillota</taxon>
        <taxon>Tissierellia</taxon>
        <taxon>Sedimentibacter</taxon>
    </lineage>
</organism>
<name>A0A974BIQ2_SEDHY</name>
<proteinExistence type="predicted"/>
<feature type="transmembrane region" description="Helical" evidence="2">
    <location>
        <begin position="45"/>
        <end position="64"/>
    </location>
</feature>